<proteinExistence type="predicted"/>
<evidence type="ECO:0000313" key="2">
    <source>
        <dbReference type="Proteomes" id="UP001165283"/>
    </source>
</evidence>
<gene>
    <name evidence="1" type="ORF">KDL28_32735</name>
</gene>
<dbReference type="Proteomes" id="UP001165283">
    <property type="component" value="Unassembled WGS sequence"/>
</dbReference>
<evidence type="ECO:0008006" key="3">
    <source>
        <dbReference type="Google" id="ProtNLM"/>
    </source>
</evidence>
<accession>A0ABT1AA89</accession>
<comment type="caution">
    <text evidence="1">The sequence shown here is derived from an EMBL/GenBank/DDBJ whole genome shotgun (WGS) entry which is preliminary data.</text>
</comment>
<keyword evidence="2" id="KW-1185">Reference proteome</keyword>
<dbReference type="EMBL" id="JAGSOV010000071">
    <property type="protein sequence ID" value="MCO1659840.1"/>
    <property type="molecule type" value="Genomic_DNA"/>
</dbReference>
<name>A0ABT1AA89_9PSEU</name>
<protein>
    <recommendedName>
        <fullName evidence="3">TetR family transcriptional regulator</fullName>
    </recommendedName>
</protein>
<sequence>MDSRVADALSGELARQVVGRLAPDELAVFDPVAQEYFADPQAVLSPARREEAVGFGLDLAMLTPYALAVAGPVVTWLVATVSTAAREESEARITSWVRGLFRRGPAPGPPVPPLTDEQARTVHRIAVRQARAVGLPDQQAALVADAIVGAIRVG</sequence>
<dbReference type="RefSeq" id="WP_252444900.1">
    <property type="nucleotide sequence ID" value="NZ_JAGSOV010000071.1"/>
</dbReference>
<organism evidence="1 2">
    <name type="scientific">Pseudonocardia humida</name>
    <dbReference type="NCBI Taxonomy" id="2800819"/>
    <lineage>
        <taxon>Bacteria</taxon>
        <taxon>Bacillati</taxon>
        <taxon>Actinomycetota</taxon>
        <taxon>Actinomycetes</taxon>
        <taxon>Pseudonocardiales</taxon>
        <taxon>Pseudonocardiaceae</taxon>
        <taxon>Pseudonocardia</taxon>
    </lineage>
</organism>
<reference evidence="1" key="1">
    <citation type="submission" date="2021-04" db="EMBL/GenBank/DDBJ databases">
        <title>Pseudonocardia sp. nov., isolated from sandy soil of mangrove forest.</title>
        <authorList>
            <person name="Zan Z."/>
            <person name="Huang R."/>
            <person name="Liu W."/>
        </authorList>
    </citation>
    <scope>NUCLEOTIDE SEQUENCE</scope>
    <source>
        <strain evidence="1">S2-4</strain>
    </source>
</reference>
<evidence type="ECO:0000313" key="1">
    <source>
        <dbReference type="EMBL" id="MCO1659840.1"/>
    </source>
</evidence>